<dbReference type="OrthoDB" id="4757095at2759"/>
<dbReference type="KEGG" id="ela:UCREL1_2024"/>
<feature type="region of interest" description="Disordered" evidence="1">
    <location>
        <begin position="24"/>
        <end position="99"/>
    </location>
</feature>
<protein>
    <recommendedName>
        <fullName evidence="2">DUF7730 domain-containing protein</fullName>
    </recommendedName>
</protein>
<feature type="compositionally biased region" description="Polar residues" evidence="1">
    <location>
        <begin position="25"/>
        <end position="37"/>
    </location>
</feature>
<evidence type="ECO:0000313" key="3">
    <source>
        <dbReference type="EMBL" id="EMR70939.1"/>
    </source>
</evidence>
<feature type="compositionally biased region" description="Basic and acidic residues" evidence="1">
    <location>
        <begin position="62"/>
        <end position="72"/>
    </location>
</feature>
<reference evidence="4" key="1">
    <citation type="journal article" date="2013" name="Genome Announc.">
        <title>Draft genome sequence of the grapevine dieback fungus Eutypa lata UCR-EL1.</title>
        <authorList>
            <person name="Blanco-Ulate B."/>
            <person name="Rolshausen P.E."/>
            <person name="Cantu D."/>
        </authorList>
    </citation>
    <scope>NUCLEOTIDE SEQUENCE [LARGE SCALE GENOMIC DNA]</scope>
    <source>
        <strain evidence="4">UCR-EL1</strain>
    </source>
</reference>
<dbReference type="InterPro" id="IPR056632">
    <property type="entry name" value="DUF7730"/>
</dbReference>
<feature type="compositionally biased region" description="Pro residues" evidence="1">
    <location>
        <begin position="83"/>
        <end position="94"/>
    </location>
</feature>
<dbReference type="Proteomes" id="UP000012174">
    <property type="component" value="Unassembled WGS sequence"/>
</dbReference>
<evidence type="ECO:0000259" key="2">
    <source>
        <dbReference type="Pfam" id="PF24864"/>
    </source>
</evidence>
<name>M7SWG1_EUTLA</name>
<gene>
    <name evidence="3" type="ORF">UCREL1_2024</name>
</gene>
<dbReference type="AlphaFoldDB" id="M7SWG1"/>
<evidence type="ECO:0000256" key="1">
    <source>
        <dbReference type="SAM" id="MobiDB-lite"/>
    </source>
</evidence>
<keyword evidence="4" id="KW-1185">Reference proteome</keyword>
<sequence>MRNGWIEYYRRNAWLEQRFFRPPSKLQQLRQQEQSSCIHKDSDDKQTSGAATAYSATTSRRGTVDVDNDNKDTITSAKEPSPSSSPPPRPPPDPQAASPFFSRLPLELRRMIWSALWVSYGGAGTHLHIYTPDNYRLSYSPCVAHDDDDALLDREIKVVLTAQNHGLLEDVHGEKKLWGRRLASDWGRHWRCEEEALKLEWLRDAKGDEDVQREKGKGKEKEKEYVGRSTRDTRSLISVLLACKRM</sequence>
<accession>M7SWG1</accession>
<dbReference type="Pfam" id="PF24864">
    <property type="entry name" value="DUF7730"/>
    <property type="match status" value="1"/>
</dbReference>
<evidence type="ECO:0000313" key="4">
    <source>
        <dbReference type="Proteomes" id="UP000012174"/>
    </source>
</evidence>
<feature type="compositionally biased region" description="Low complexity" evidence="1">
    <location>
        <begin position="47"/>
        <end position="61"/>
    </location>
</feature>
<dbReference type="HOGENOM" id="CLU_1129058_0_0_1"/>
<organism evidence="3 4">
    <name type="scientific">Eutypa lata (strain UCR-EL1)</name>
    <name type="common">Grapevine dieback disease fungus</name>
    <name type="synonym">Eutypa armeniacae</name>
    <dbReference type="NCBI Taxonomy" id="1287681"/>
    <lineage>
        <taxon>Eukaryota</taxon>
        <taxon>Fungi</taxon>
        <taxon>Dikarya</taxon>
        <taxon>Ascomycota</taxon>
        <taxon>Pezizomycotina</taxon>
        <taxon>Sordariomycetes</taxon>
        <taxon>Xylariomycetidae</taxon>
        <taxon>Xylariales</taxon>
        <taxon>Diatrypaceae</taxon>
        <taxon>Eutypa</taxon>
    </lineage>
</organism>
<dbReference type="EMBL" id="KB705742">
    <property type="protein sequence ID" value="EMR70939.1"/>
    <property type="molecule type" value="Genomic_DNA"/>
</dbReference>
<proteinExistence type="predicted"/>
<feature type="domain" description="DUF7730" evidence="2">
    <location>
        <begin position="94"/>
        <end position="140"/>
    </location>
</feature>